<dbReference type="PROSITE" id="PS50922">
    <property type="entry name" value="TLC"/>
    <property type="match status" value="1"/>
</dbReference>
<evidence type="ECO:0000313" key="9">
    <source>
        <dbReference type="Proteomes" id="UP001162060"/>
    </source>
</evidence>
<comment type="subcellular location">
    <subcellularLocation>
        <location evidence="1">Membrane</location>
        <topology evidence="1">Multi-pass membrane protein</topology>
    </subcellularLocation>
</comment>
<evidence type="ECO:0000256" key="2">
    <source>
        <dbReference type="ARBA" id="ARBA00022692"/>
    </source>
</evidence>
<keyword evidence="2 5" id="KW-0812">Transmembrane</keyword>
<feature type="transmembrane region" description="Helical" evidence="6">
    <location>
        <begin position="221"/>
        <end position="240"/>
    </location>
</feature>
<proteinExistence type="predicted"/>
<dbReference type="Proteomes" id="UP001162060">
    <property type="component" value="Unassembled WGS sequence"/>
</dbReference>
<dbReference type="GO" id="GO:0097035">
    <property type="term" value="P:regulation of membrane lipid distribution"/>
    <property type="evidence" value="ECO:0007669"/>
    <property type="project" value="TreeGrafter"/>
</dbReference>
<gene>
    <name evidence="8" type="ORF">PM001_LOCUS1796</name>
</gene>
<dbReference type="InterPro" id="IPR050846">
    <property type="entry name" value="TLCD"/>
</dbReference>
<dbReference type="EMBL" id="CAKLBY020000016">
    <property type="protein sequence ID" value="CAK7899065.1"/>
    <property type="molecule type" value="Genomic_DNA"/>
</dbReference>
<evidence type="ECO:0000256" key="6">
    <source>
        <dbReference type="SAM" id="Phobius"/>
    </source>
</evidence>
<feature type="transmembrane region" description="Helical" evidence="6">
    <location>
        <begin position="132"/>
        <end position="148"/>
    </location>
</feature>
<accession>A0AAV1T522</accession>
<dbReference type="AlphaFoldDB" id="A0AAV1T522"/>
<dbReference type="Pfam" id="PF03798">
    <property type="entry name" value="TRAM_LAG1_CLN8"/>
    <property type="match status" value="1"/>
</dbReference>
<evidence type="ECO:0000256" key="3">
    <source>
        <dbReference type="ARBA" id="ARBA00022989"/>
    </source>
</evidence>
<reference evidence="8" key="1">
    <citation type="submission" date="2024-01" db="EMBL/GenBank/DDBJ databases">
        <authorList>
            <person name="Webb A."/>
        </authorList>
    </citation>
    <scope>NUCLEOTIDE SEQUENCE</scope>
    <source>
        <strain evidence="8">Pm1</strain>
    </source>
</reference>
<evidence type="ECO:0000256" key="5">
    <source>
        <dbReference type="PROSITE-ProRule" id="PRU00205"/>
    </source>
</evidence>
<dbReference type="GO" id="GO:0071709">
    <property type="term" value="P:membrane assembly"/>
    <property type="evidence" value="ECO:0007669"/>
    <property type="project" value="TreeGrafter"/>
</dbReference>
<feature type="transmembrane region" description="Helical" evidence="6">
    <location>
        <begin position="196"/>
        <end position="215"/>
    </location>
</feature>
<evidence type="ECO:0000259" key="7">
    <source>
        <dbReference type="PROSITE" id="PS50922"/>
    </source>
</evidence>
<comment type="caution">
    <text evidence="8">The sequence shown here is derived from an EMBL/GenBank/DDBJ whole genome shotgun (WGS) entry which is preliminary data.</text>
</comment>
<dbReference type="GO" id="GO:0007009">
    <property type="term" value="P:plasma membrane organization"/>
    <property type="evidence" value="ECO:0007669"/>
    <property type="project" value="TreeGrafter"/>
</dbReference>
<dbReference type="PANTHER" id="PTHR13439:SF4">
    <property type="entry name" value="TLC DOMAIN-CONTAINING PROTEIN"/>
    <property type="match status" value="1"/>
</dbReference>
<keyword evidence="4 5" id="KW-0472">Membrane</keyword>
<name>A0AAV1T522_9STRA</name>
<evidence type="ECO:0000313" key="8">
    <source>
        <dbReference type="EMBL" id="CAK7899065.1"/>
    </source>
</evidence>
<protein>
    <recommendedName>
        <fullName evidence="7">TLC domain-containing protein</fullName>
    </recommendedName>
</protein>
<feature type="transmembrane region" description="Helical" evidence="6">
    <location>
        <begin position="103"/>
        <end position="120"/>
    </location>
</feature>
<dbReference type="GO" id="GO:0005886">
    <property type="term" value="C:plasma membrane"/>
    <property type="evidence" value="ECO:0007669"/>
    <property type="project" value="TreeGrafter"/>
</dbReference>
<sequence length="264" mass="29759">MSIQALVVIWISLCAAMLYSDPRLWIVLASSLGFAMARVMTAPLASAMVKAFPTLSPVAQLLYCNTAVSMLHSVLSSLLLISTLLTSHSLHNDYINSVTKSEFLTTALSTGYFVYDLWDYVLNRLYIKSPDVVLHHVVVLICYVSALTKTVGVPLLSLALVCELHSVFMHARKLLTMSNFSVRQSRFLRWVWRAQWVFFVIARLPLHAVVAVLTYHARSLFAYQLHWAMAFGGIMLINLLNAQLFHDVRKAYRNDHAVSKARSQ</sequence>
<feature type="domain" description="TLC" evidence="7">
    <location>
        <begin position="58"/>
        <end position="240"/>
    </location>
</feature>
<dbReference type="PANTHER" id="PTHR13439">
    <property type="entry name" value="CT120 PROTEIN"/>
    <property type="match status" value="1"/>
</dbReference>
<dbReference type="InterPro" id="IPR006634">
    <property type="entry name" value="TLC-dom"/>
</dbReference>
<dbReference type="GO" id="GO:0055091">
    <property type="term" value="P:phospholipid homeostasis"/>
    <property type="evidence" value="ECO:0007669"/>
    <property type="project" value="TreeGrafter"/>
</dbReference>
<organism evidence="8 9">
    <name type="scientific">Peronospora matthiolae</name>
    <dbReference type="NCBI Taxonomy" id="2874970"/>
    <lineage>
        <taxon>Eukaryota</taxon>
        <taxon>Sar</taxon>
        <taxon>Stramenopiles</taxon>
        <taxon>Oomycota</taxon>
        <taxon>Peronosporomycetes</taxon>
        <taxon>Peronosporales</taxon>
        <taxon>Peronosporaceae</taxon>
        <taxon>Peronospora</taxon>
    </lineage>
</organism>
<evidence type="ECO:0000256" key="1">
    <source>
        <dbReference type="ARBA" id="ARBA00004141"/>
    </source>
</evidence>
<dbReference type="SMART" id="SM00724">
    <property type="entry name" value="TLC"/>
    <property type="match status" value="1"/>
</dbReference>
<evidence type="ECO:0000256" key="4">
    <source>
        <dbReference type="ARBA" id="ARBA00023136"/>
    </source>
</evidence>
<keyword evidence="3 6" id="KW-1133">Transmembrane helix</keyword>
<feature type="transmembrane region" description="Helical" evidence="6">
    <location>
        <begin position="61"/>
        <end position="83"/>
    </location>
</feature>